<dbReference type="InterPro" id="IPR027417">
    <property type="entry name" value="P-loop_NTPase"/>
</dbReference>
<sequence length="944" mass="106080">MSYENNNGGGCLGLAIILGILLTIIYYAIQLAFIVMAGCALVASAAGIYVGLKNFYKVIKAGYQETKTRDYLDKEKSLKFVEPQKAKLMYIYGAAWYVMRYISKEVWEPTKEDAQKWLDWGKDKWSQGRYHLGGFWGFIKATVGFYGPGLGLMIGWLFHFVAASVIVALFLGIQFIFCVIGTIITSFLMLFLTVGNYLYSSFYKTYYRCPECHEPMKIPTYICPDCSTEHTRLWPSVYGVFNHTCKGDLHNNAGVCSKSLPTLTYLGRDKLLTKVCPNPECKHPLDGIGGINAHIPVVGLPNSGKSHYMFMAIKQFTEEYSPAHSLDVSIPNSLHARKYEDNINSLKNGQRLLKTSAAGDSAKGLNLEVKKTNQAVPNLLYFYDLAGEYIDTDEQAELQKYFKYVDGAFFVIDPFSINQVRQRYQDALSNNADIQDLPNQDLDAAYERMLFLFEKNKKKRKGKKFTQPVAIIVTKVDCADLEQQIGVYRAREYMASHSDITNEQDAMNILIKNFLEDNGAGNLVRNIELNFSNVRFFSCSNIGFRDQTIGSSNSSNSFDGVRVLEPMVWLMEQTNTLPHKASFIWQFLRSTTWINYGLPVFIATIMAGVLFGGYSIIRWTVKTLQPSNSSQSSEIKKSNPQSQISDKTLTEEKLKNMTYTLYNTAYPLTDGKFFQQSPNSATGQSVEIEQIYFGDINNDSSEDGVVILAENGGGSGIFKSFLVILNQNNIPTQTSNFYLGDRTIIENVEIKNNQIKLTLITHGPGDAACCPSLKVTKTFKLQGNKLSEVVPNDLLQKTSVVEAQSFSQSSSSTATLSQQDAVNLINKWLQAKRTMFAPPYDRQIAQKITTGEQYQKTAGYNGSIDYLQKKNSQYKYGQQTIDNVEKFVINGNQASIQVSVTEQQTLYINDRVDPQNTKTGTITVLYNLKLVDGSWKIESSQVIR</sequence>
<feature type="transmembrane region" description="Helical" evidence="1">
    <location>
        <begin position="176"/>
        <end position="199"/>
    </location>
</feature>
<feature type="transmembrane region" description="Helical" evidence="1">
    <location>
        <begin position="7"/>
        <end position="27"/>
    </location>
</feature>
<protein>
    <submittedName>
        <fullName evidence="3">DUF4101 domain-containing protein</fullName>
    </submittedName>
</protein>
<dbReference type="InterPro" id="IPR025344">
    <property type="entry name" value="CDP1-like_IMS"/>
</dbReference>
<name>A0A552EFN3_MICAE</name>
<keyword evidence="1" id="KW-0472">Membrane</keyword>
<organism evidence="3 4">
    <name type="scientific">Microcystis aeruginosa Ma_MB_F_20061100_S20D</name>
    <dbReference type="NCBI Taxonomy" id="2486253"/>
    <lineage>
        <taxon>Bacteria</taxon>
        <taxon>Bacillati</taxon>
        <taxon>Cyanobacteriota</taxon>
        <taxon>Cyanophyceae</taxon>
        <taxon>Oscillatoriophycideae</taxon>
        <taxon>Chroococcales</taxon>
        <taxon>Microcystaceae</taxon>
        <taxon>Microcystis</taxon>
    </lineage>
</organism>
<keyword evidence="1" id="KW-0812">Transmembrane</keyword>
<evidence type="ECO:0000313" key="4">
    <source>
        <dbReference type="Proteomes" id="UP000315113"/>
    </source>
</evidence>
<evidence type="ECO:0000256" key="1">
    <source>
        <dbReference type="SAM" id="Phobius"/>
    </source>
</evidence>
<dbReference type="Pfam" id="PF13355">
    <property type="entry name" value="ARC6-like_IMS"/>
    <property type="match status" value="1"/>
</dbReference>
<gene>
    <name evidence="3" type="ORF">EWV78_15635</name>
</gene>
<comment type="caution">
    <text evidence="3">The sequence shown here is derived from an EMBL/GenBank/DDBJ whole genome shotgun (WGS) entry which is preliminary data.</text>
</comment>
<evidence type="ECO:0000313" key="3">
    <source>
        <dbReference type="EMBL" id="TRU33275.1"/>
    </source>
</evidence>
<reference evidence="3 4" key="1">
    <citation type="submission" date="2019-01" db="EMBL/GenBank/DDBJ databases">
        <title>Coherence of Microcystis species and biogeography revealed through population genomics.</title>
        <authorList>
            <person name="Perez-Carrascal O.M."/>
            <person name="Terrat Y."/>
            <person name="Giani A."/>
            <person name="Fortin N."/>
            <person name="Tromas N."/>
            <person name="Shapiro B.J."/>
        </authorList>
    </citation>
    <scope>NUCLEOTIDE SEQUENCE [LARGE SCALE GENOMIC DNA]</scope>
    <source>
        <strain evidence="3">Ma_MB_F_20061100_S20D</strain>
    </source>
</reference>
<keyword evidence="1" id="KW-1133">Transmembrane helix</keyword>
<accession>A0A552EFN3</accession>
<dbReference type="AlphaFoldDB" id="A0A552EFN3"/>
<feature type="transmembrane region" description="Helical" evidence="1">
    <location>
        <begin position="596"/>
        <end position="617"/>
    </location>
</feature>
<proteinExistence type="predicted"/>
<feature type="domain" description="Plastid division protein CDP1-like IMS" evidence="2">
    <location>
        <begin position="821"/>
        <end position="938"/>
    </location>
</feature>
<feature type="transmembrane region" description="Helical" evidence="1">
    <location>
        <begin position="33"/>
        <end position="52"/>
    </location>
</feature>
<dbReference type="EMBL" id="SFBH01000123">
    <property type="protein sequence ID" value="TRU33275.1"/>
    <property type="molecule type" value="Genomic_DNA"/>
</dbReference>
<dbReference type="SUPFAM" id="SSF52540">
    <property type="entry name" value="P-loop containing nucleoside triphosphate hydrolases"/>
    <property type="match status" value="1"/>
</dbReference>
<feature type="transmembrane region" description="Helical" evidence="1">
    <location>
        <begin position="130"/>
        <end position="147"/>
    </location>
</feature>
<evidence type="ECO:0000259" key="2">
    <source>
        <dbReference type="Pfam" id="PF13355"/>
    </source>
</evidence>
<dbReference type="Proteomes" id="UP000315113">
    <property type="component" value="Unassembled WGS sequence"/>
</dbReference>